<comment type="caution">
    <text evidence="4">The sequence shown here is derived from an EMBL/GenBank/DDBJ whole genome shotgun (WGS) entry which is preliminary data.</text>
</comment>
<organism evidence="4">
    <name type="scientific">gut metagenome</name>
    <dbReference type="NCBI Taxonomy" id="749906"/>
    <lineage>
        <taxon>unclassified sequences</taxon>
        <taxon>metagenomes</taxon>
        <taxon>organismal metagenomes</taxon>
    </lineage>
</organism>
<dbReference type="Pfam" id="PF07555">
    <property type="entry name" value="NAGidase"/>
    <property type="match status" value="1"/>
</dbReference>
<evidence type="ECO:0000259" key="3">
    <source>
        <dbReference type="PROSITE" id="PS52009"/>
    </source>
</evidence>
<dbReference type="Pfam" id="PF21809">
    <property type="entry name" value="Glyco_hydro_84_hel"/>
    <property type="match status" value="1"/>
</dbReference>
<keyword evidence="2" id="KW-0326">Glycosidase</keyword>
<dbReference type="EMBL" id="AMCI01000551">
    <property type="protein sequence ID" value="EJX08749.1"/>
    <property type="molecule type" value="Genomic_DNA"/>
</dbReference>
<sequence length="815" mass="92174">MNYMKNMKSVNQIIQTNSMKKRWFGACLWCTVMMSPSVAIAQHIAVQPVPQEVQMGSRIISFPTALHLVGGDEANVHAVNLLRTLLPDAVSCSSVSTSGRQYRLLIGEKNDKSVKKYRRQIPPHSEGYYLSVGEKEIVVAGYDERGTYYGVQTLRQLLSAASSASSSSSASSVSSASMSTSATPFNSAAFLSDSAVSLSDSAFLPEISVKDYPAVRYRGVVEGFYGTPWSHEARLRQLRFYGENKMNTYIYGPKNDPYHSCPGWRKPYPEKESAQIRELVKVAAENEVNFVWAIHPGQDIKWNDEDRQLLIAKLESMYDLGVRSFAVFFDDISGEGTDPHRQADLLNYIDRHFVKAKPDVTPLVMCPTEYNRSWSNPKGNYLTTLGEKLDPSIQIMWTGDKVVADIKEESMEWINARIRRPAYIWWNFPVSDYVRDHLLLGPVYGNDTHIASAMSGFVANPMEHAEASKIAIYGVADYAWNPGKYDAQQAWKAAIREVLPGAAGELQFFAAHNSDLGINGHNYRRDESVEVKPVVSRFLKSYLTDATCLTDDYQQLLSLTHRMQAVSDILLVDTENRPLIEEITPWLLQFKLIGEIGEETLQLAQLVSNGLSVQSVQKKSVCEDFLFKYHHIRALQQQLYLNDQRYNQNAYQPGMRSASLVIKPLIDKTFVAAVERYNRLTGSSLAAMVEYSPHKLVSDVPQIQHLPLQTRGKQVLVTPSNEVVRWGAGQKIEIELDKVYPLAGIIVNFSKNEPCLWGRFEISVDGKQWRTVEHLHQGVRQRVNIKNEPVRFVRFTNFSNDVHEVFFRQFVILLS</sequence>
<dbReference type="SUPFAM" id="SSF55545">
    <property type="entry name" value="beta-N-acetylhexosaminidase-like domain"/>
    <property type="match status" value="1"/>
</dbReference>
<dbReference type="InterPro" id="IPR015882">
    <property type="entry name" value="HEX_bac_N"/>
</dbReference>
<dbReference type="Pfam" id="PF18344">
    <property type="entry name" value="CBM32"/>
    <property type="match status" value="1"/>
</dbReference>
<dbReference type="SUPFAM" id="SSF140657">
    <property type="entry name" value="Hyaluronidase post-catalytic domain-like"/>
    <property type="match status" value="1"/>
</dbReference>
<keyword evidence="1" id="KW-0378">Hydrolase</keyword>
<dbReference type="Gene3D" id="3.20.20.80">
    <property type="entry name" value="Glycosidases"/>
    <property type="match status" value="1"/>
</dbReference>
<dbReference type="SUPFAM" id="SSF51445">
    <property type="entry name" value="(Trans)glycosidases"/>
    <property type="match status" value="1"/>
</dbReference>
<evidence type="ECO:0000256" key="2">
    <source>
        <dbReference type="ARBA" id="ARBA00023295"/>
    </source>
</evidence>
<dbReference type="Pfam" id="PF02838">
    <property type="entry name" value="Glyco_hydro_20b"/>
    <property type="match status" value="1"/>
</dbReference>
<dbReference type="InterPro" id="IPR013780">
    <property type="entry name" value="Glyco_hydro_b"/>
</dbReference>
<name>J9GMI1_9ZZZZ</name>
<evidence type="ECO:0000313" key="4">
    <source>
        <dbReference type="EMBL" id="EJX08749.1"/>
    </source>
</evidence>
<gene>
    <name evidence="4" type="ORF">EVA_03138</name>
</gene>
<protein>
    <submittedName>
        <fullName evidence="4">Hyaluronoglucosaminidase</fullName>
    </submittedName>
</protein>
<dbReference type="InterPro" id="IPR029018">
    <property type="entry name" value="Hex-like_dom2"/>
</dbReference>
<dbReference type="GO" id="GO:0015929">
    <property type="term" value="F:hexosaminidase activity"/>
    <property type="evidence" value="ECO:0007669"/>
    <property type="project" value="UniProtKB-ARBA"/>
</dbReference>
<dbReference type="InterPro" id="IPR011496">
    <property type="entry name" value="O-GlcNAcase_cat"/>
</dbReference>
<dbReference type="Gene3D" id="1.20.58.460">
    <property type="entry name" value="Hyaluronidase post-catalytic domain-like"/>
    <property type="match status" value="1"/>
</dbReference>
<dbReference type="InterPro" id="IPR049478">
    <property type="entry name" value="BT_4395-like_hel"/>
</dbReference>
<feature type="domain" description="GH84" evidence="3">
    <location>
        <begin position="216"/>
        <end position="483"/>
    </location>
</feature>
<dbReference type="InterPro" id="IPR017853">
    <property type="entry name" value="GH"/>
</dbReference>
<dbReference type="PROSITE" id="PS52009">
    <property type="entry name" value="GH84"/>
    <property type="match status" value="1"/>
</dbReference>
<accession>J9GMI1</accession>
<dbReference type="AlphaFoldDB" id="J9GMI1"/>
<dbReference type="PANTHER" id="PTHR13170">
    <property type="entry name" value="O-GLCNACASE"/>
    <property type="match status" value="1"/>
</dbReference>
<dbReference type="GO" id="GO:1901135">
    <property type="term" value="P:carbohydrate derivative metabolic process"/>
    <property type="evidence" value="ECO:0007669"/>
    <property type="project" value="UniProtKB-ARBA"/>
</dbReference>
<dbReference type="InterPro" id="IPR051822">
    <property type="entry name" value="Glycosyl_Hydrolase_84"/>
</dbReference>
<evidence type="ECO:0000256" key="1">
    <source>
        <dbReference type="ARBA" id="ARBA00022801"/>
    </source>
</evidence>
<dbReference type="Gene3D" id="2.60.40.1180">
    <property type="entry name" value="Golgi alpha-mannosidase II"/>
    <property type="match status" value="1"/>
</dbReference>
<proteinExistence type="predicted"/>
<reference evidence="4" key="1">
    <citation type="journal article" date="2012" name="PLoS ONE">
        <title>Gene sets for utilization of primary and secondary nutrition supplies in the distal gut of endangered iberian lynx.</title>
        <authorList>
            <person name="Alcaide M."/>
            <person name="Messina E."/>
            <person name="Richter M."/>
            <person name="Bargiela R."/>
            <person name="Peplies J."/>
            <person name="Huws S.A."/>
            <person name="Newbold C.J."/>
            <person name="Golyshin P.N."/>
            <person name="Simon M.A."/>
            <person name="Lopez G."/>
            <person name="Yakimov M.M."/>
            <person name="Ferrer M."/>
        </authorList>
    </citation>
    <scope>NUCLEOTIDE SEQUENCE</scope>
</reference>
<dbReference type="PANTHER" id="PTHR13170:SF16">
    <property type="entry name" value="PROTEIN O-GLCNACASE"/>
    <property type="match status" value="1"/>
</dbReference>
<dbReference type="Gene3D" id="3.30.379.10">
    <property type="entry name" value="Chitobiase/beta-hexosaminidase domain 2-like"/>
    <property type="match status" value="1"/>
</dbReference>